<evidence type="ECO:0000259" key="2">
    <source>
        <dbReference type="Pfam" id="PF08862"/>
    </source>
</evidence>
<dbReference type="Proteomes" id="UP000541058">
    <property type="component" value="Unassembled WGS sequence"/>
</dbReference>
<name>A0A7X8C527_9LACT</name>
<evidence type="ECO:0000313" key="4">
    <source>
        <dbReference type="Proteomes" id="UP000541058"/>
    </source>
</evidence>
<comment type="caution">
    <text evidence="3">The sequence shown here is derived from an EMBL/GenBank/DDBJ whole genome shotgun (WGS) entry which is preliminary data.</text>
</comment>
<accession>A0A7X8C527</accession>
<reference evidence="3 4" key="1">
    <citation type="journal article" date="2020" name="Biotechnol. Biofuels">
        <title>New insights from the biogas microbiome by comprehensive genome-resolved metagenomics of nearly 1600 species originating from multiple anaerobic digesters.</title>
        <authorList>
            <person name="Campanaro S."/>
            <person name="Treu L."/>
            <person name="Rodriguez-R L.M."/>
            <person name="Kovalovszki A."/>
            <person name="Ziels R.M."/>
            <person name="Maus I."/>
            <person name="Zhu X."/>
            <person name="Kougias P.G."/>
            <person name="Basile A."/>
            <person name="Luo G."/>
            <person name="Schluter A."/>
            <person name="Konstantinidis K.T."/>
            <person name="Angelidaki I."/>
        </authorList>
    </citation>
    <scope>NUCLEOTIDE SEQUENCE [LARGE SCALE GENOMIC DNA]</scope>
    <source>
        <strain evidence="3">AS23ysBPME_34</strain>
    </source>
</reference>
<gene>
    <name evidence="3" type="ORF">GX355_09505</name>
</gene>
<dbReference type="InterPro" id="IPR014961">
    <property type="entry name" value="DUF1829"/>
</dbReference>
<dbReference type="EMBL" id="JAAYSM010000329">
    <property type="protein sequence ID" value="NLJ19086.1"/>
    <property type="molecule type" value="Genomic_DNA"/>
</dbReference>
<dbReference type="AlphaFoldDB" id="A0A7X8C527"/>
<dbReference type="InterPro" id="IPR014960">
    <property type="entry name" value="DUF1828"/>
</dbReference>
<feature type="domain" description="DUF1829" evidence="2">
    <location>
        <begin position="162"/>
        <end position="243"/>
    </location>
</feature>
<proteinExistence type="predicted"/>
<evidence type="ECO:0000259" key="1">
    <source>
        <dbReference type="Pfam" id="PF08861"/>
    </source>
</evidence>
<protein>
    <submittedName>
        <fullName evidence="3">DUF1828 domain-containing protein</fullName>
    </submittedName>
</protein>
<dbReference type="Pfam" id="PF08861">
    <property type="entry name" value="DUF1828"/>
    <property type="match status" value="1"/>
</dbReference>
<dbReference type="Pfam" id="PF08862">
    <property type="entry name" value="DUF1829"/>
    <property type="match status" value="1"/>
</dbReference>
<sequence length="263" mass="30578">MKQSTKLKNQYFEWLFKEQNFQDLGQNLIRIDTPFLDNQFDNIVLYVEVLSNDRIIITDDGWTLSNLEDKGIYFNSQNKTNLAALENIISHLGIDRRHHELYIETDLSKFPIVKQRMLQAIMQVNDLIVLHKNVRRNIFFEEVADLLTKKEVLFVNKPSYAGKEGITIQFDFSIPTQKNENLIRTIRNGNDLNRAKLLTMDTQLLRYTKTSAEYIAIFDDIHYPIKNLKTVQSVFNENSASKIIALPFSSAIEDQTILSNKVS</sequence>
<feature type="domain" description="DUF1828" evidence="1">
    <location>
        <begin position="33"/>
        <end position="124"/>
    </location>
</feature>
<evidence type="ECO:0000313" key="3">
    <source>
        <dbReference type="EMBL" id="NLJ19086.1"/>
    </source>
</evidence>
<organism evidence="3 4">
    <name type="scientific">Globicatella sulfidifaciens</name>
    <dbReference type="NCBI Taxonomy" id="136093"/>
    <lineage>
        <taxon>Bacteria</taxon>
        <taxon>Bacillati</taxon>
        <taxon>Bacillota</taxon>
        <taxon>Bacilli</taxon>
        <taxon>Lactobacillales</taxon>
        <taxon>Aerococcaceae</taxon>
        <taxon>Globicatella</taxon>
    </lineage>
</organism>